<proteinExistence type="inferred from homology"/>
<evidence type="ECO:0000313" key="14">
    <source>
        <dbReference type="Proteomes" id="UP000219338"/>
    </source>
</evidence>
<dbReference type="Gene3D" id="3.40.630.30">
    <property type="match status" value="1"/>
</dbReference>
<dbReference type="Proteomes" id="UP000219338">
    <property type="component" value="Unassembled WGS sequence"/>
</dbReference>
<dbReference type="STRING" id="47428.A0A284RAC2"/>
<keyword evidence="9" id="KW-0012">Acyltransferase</keyword>
<evidence type="ECO:0000256" key="2">
    <source>
        <dbReference type="ARBA" id="ARBA00004496"/>
    </source>
</evidence>
<accession>A0A284RAC2</accession>
<keyword evidence="14" id="KW-1185">Reference proteome</keyword>
<evidence type="ECO:0000256" key="8">
    <source>
        <dbReference type="ARBA" id="ARBA00023242"/>
    </source>
</evidence>
<comment type="catalytic activity">
    <reaction evidence="11">
        <text>N-terminal L-seryl-[histone H4] + acetyl-CoA = N-terminal N(alpha)-acetyl-L-seryl-[histone H4] + CoA + H(+)</text>
        <dbReference type="Rhea" id="RHEA:50596"/>
        <dbReference type="Rhea" id="RHEA-COMP:12740"/>
        <dbReference type="Rhea" id="RHEA-COMP:12743"/>
        <dbReference type="ChEBI" id="CHEBI:15378"/>
        <dbReference type="ChEBI" id="CHEBI:57287"/>
        <dbReference type="ChEBI" id="CHEBI:57288"/>
        <dbReference type="ChEBI" id="CHEBI:64738"/>
        <dbReference type="ChEBI" id="CHEBI:83690"/>
        <dbReference type="EC" id="2.3.1.257"/>
    </reaction>
</comment>
<dbReference type="InterPro" id="IPR016181">
    <property type="entry name" value="Acyl_CoA_acyltransferase"/>
</dbReference>
<evidence type="ECO:0000256" key="6">
    <source>
        <dbReference type="ARBA" id="ARBA00022490"/>
    </source>
</evidence>
<comment type="catalytic activity">
    <reaction evidence="10">
        <text>N-terminal L-seryl-[histone H2A] + acetyl-CoA = N-terminal N(alpha)-acetyl-L-seryl-[histone H2A] + CoA + H(+)</text>
        <dbReference type="Rhea" id="RHEA:50600"/>
        <dbReference type="Rhea" id="RHEA-COMP:12742"/>
        <dbReference type="Rhea" id="RHEA-COMP:12744"/>
        <dbReference type="ChEBI" id="CHEBI:15378"/>
        <dbReference type="ChEBI" id="CHEBI:57287"/>
        <dbReference type="ChEBI" id="CHEBI:57288"/>
        <dbReference type="ChEBI" id="CHEBI:64738"/>
        <dbReference type="ChEBI" id="CHEBI:83690"/>
        <dbReference type="EC" id="2.3.1.257"/>
    </reaction>
</comment>
<evidence type="ECO:0000256" key="5">
    <source>
        <dbReference type="ARBA" id="ARBA00015043"/>
    </source>
</evidence>
<evidence type="ECO:0000256" key="4">
    <source>
        <dbReference type="ARBA" id="ARBA00012950"/>
    </source>
</evidence>
<dbReference type="GO" id="GO:0010485">
    <property type="term" value="F:histone H4 acetyltransferase activity"/>
    <property type="evidence" value="ECO:0007669"/>
    <property type="project" value="InterPro"/>
</dbReference>
<organism evidence="13 14">
    <name type="scientific">Armillaria ostoyae</name>
    <name type="common">Armillaria root rot fungus</name>
    <dbReference type="NCBI Taxonomy" id="47428"/>
    <lineage>
        <taxon>Eukaryota</taxon>
        <taxon>Fungi</taxon>
        <taxon>Dikarya</taxon>
        <taxon>Basidiomycota</taxon>
        <taxon>Agaricomycotina</taxon>
        <taxon>Agaricomycetes</taxon>
        <taxon>Agaricomycetidae</taxon>
        <taxon>Agaricales</taxon>
        <taxon>Marasmiineae</taxon>
        <taxon>Physalacriaceae</taxon>
        <taxon>Armillaria</taxon>
    </lineage>
</organism>
<evidence type="ECO:0000256" key="9">
    <source>
        <dbReference type="ARBA" id="ARBA00023315"/>
    </source>
</evidence>
<dbReference type="PANTHER" id="PTHR20531">
    <property type="entry name" value="N-ALPHA-ACETYLTRANSFERASE 40"/>
    <property type="match status" value="1"/>
</dbReference>
<dbReference type="PROSITE" id="PS51186">
    <property type="entry name" value="GNAT"/>
    <property type="match status" value="1"/>
</dbReference>
<evidence type="ECO:0000256" key="11">
    <source>
        <dbReference type="ARBA" id="ARBA00049524"/>
    </source>
</evidence>
<dbReference type="GO" id="GO:0005634">
    <property type="term" value="C:nucleus"/>
    <property type="evidence" value="ECO:0007669"/>
    <property type="project" value="UniProtKB-SubCell"/>
</dbReference>
<dbReference type="OrthoDB" id="424551at2759"/>
<feature type="domain" description="N-acetyltransferase" evidence="12">
    <location>
        <begin position="45"/>
        <end position="206"/>
    </location>
</feature>
<keyword evidence="8" id="KW-0539">Nucleus</keyword>
<comment type="subcellular location">
    <subcellularLocation>
        <location evidence="2">Cytoplasm</location>
    </subcellularLocation>
    <subcellularLocation>
        <location evidence="1">Nucleus</location>
    </subcellularLocation>
</comment>
<evidence type="ECO:0000256" key="1">
    <source>
        <dbReference type="ARBA" id="ARBA00004123"/>
    </source>
</evidence>
<evidence type="ECO:0000256" key="7">
    <source>
        <dbReference type="ARBA" id="ARBA00022679"/>
    </source>
</evidence>
<keyword evidence="7" id="KW-0808">Transferase</keyword>
<dbReference type="Pfam" id="PF00583">
    <property type="entry name" value="Acetyltransf_1"/>
    <property type="match status" value="1"/>
</dbReference>
<dbReference type="SUPFAM" id="SSF55729">
    <property type="entry name" value="Acyl-CoA N-acyltransferases (Nat)"/>
    <property type="match status" value="1"/>
</dbReference>
<keyword evidence="6" id="KW-0963">Cytoplasm</keyword>
<dbReference type="OMA" id="ETNVGPY"/>
<dbReference type="GO" id="GO:0005737">
    <property type="term" value="C:cytoplasm"/>
    <property type="evidence" value="ECO:0007669"/>
    <property type="project" value="UniProtKB-SubCell"/>
</dbReference>
<comment type="similarity">
    <text evidence="3">Belongs to the acetyltransferase family. NAA40 subfamily.</text>
</comment>
<dbReference type="EMBL" id="FUEG01000006">
    <property type="protein sequence ID" value="SJL05713.1"/>
    <property type="molecule type" value="Genomic_DNA"/>
</dbReference>
<dbReference type="GO" id="GO:0043998">
    <property type="term" value="F:histone H2A acetyltransferase activity"/>
    <property type="evidence" value="ECO:0007669"/>
    <property type="project" value="InterPro"/>
</dbReference>
<evidence type="ECO:0000256" key="10">
    <source>
        <dbReference type="ARBA" id="ARBA00047821"/>
    </source>
</evidence>
<evidence type="ECO:0000259" key="12">
    <source>
        <dbReference type="PROSITE" id="PS51186"/>
    </source>
</evidence>
<evidence type="ECO:0000313" key="13">
    <source>
        <dbReference type="EMBL" id="SJL05713.1"/>
    </source>
</evidence>
<name>A0A284RAC2_ARMOS</name>
<evidence type="ECO:0000256" key="3">
    <source>
        <dbReference type="ARBA" id="ARBA00008870"/>
    </source>
</evidence>
<dbReference type="InterPro" id="IPR000182">
    <property type="entry name" value="GNAT_dom"/>
</dbReference>
<dbReference type="InterPro" id="IPR039949">
    <property type="entry name" value="NAA40"/>
</dbReference>
<reference evidence="14" key="1">
    <citation type="journal article" date="2017" name="Nat. Ecol. Evol.">
        <title>Genome expansion and lineage-specific genetic innovations in the forest pathogenic fungi Armillaria.</title>
        <authorList>
            <person name="Sipos G."/>
            <person name="Prasanna A.N."/>
            <person name="Walter M.C."/>
            <person name="O'Connor E."/>
            <person name="Balint B."/>
            <person name="Krizsan K."/>
            <person name="Kiss B."/>
            <person name="Hess J."/>
            <person name="Varga T."/>
            <person name="Slot J."/>
            <person name="Riley R."/>
            <person name="Boka B."/>
            <person name="Rigling D."/>
            <person name="Barry K."/>
            <person name="Lee J."/>
            <person name="Mihaltcheva S."/>
            <person name="LaButti K."/>
            <person name="Lipzen A."/>
            <person name="Waldron R."/>
            <person name="Moloney N.M."/>
            <person name="Sperisen C."/>
            <person name="Kredics L."/>
            <person name="Vagvoelgyi C."/>
            <person name="Patrignani A."/>
            <person name="Fitzpatrick D."/>
            <person name="Nagy I."/>
            <person name="Doyle S."/>
            <person name="Anderson J.B."/>
            <person name="Grigoriev I.V."/>
            <person name="Gueldener U."/>
            <person name="Muensterkoetter M."/>
            <person name="Nagy L.G."/>
        </authorList>
    </citation>
    <scope>NUCLEOTIDE SEQUENCE [LARGE SCALE GENOMIC DNA]</scope>
    <source>
        <strain evidence="14">C18/9</strain>
    </source>
</reference>
<sequence>MLADGSKHVRDANKASAAELSKALSISDPTFEVLTSSELSKQLREDIFAMLETNMRDLYAQSSFGWDPTDKRKEMFDSLSRFVVARRPDTQALSGYTIFRFEHEHDSDMLYWSAFKLHHLEIQSVYHVLYSYELQVSNASRRSGLGRKLMDLLGSIGESWRMRKIMLTVFEANDVALAFYFALGFVVDETSPDTDDDADYKLLSMQLGKR</sequence>
<dbReference type="GO" id="GO:1990189">
    <property type="term" value="F:protein N-terminal-serine acetyltransferase activity"/>
    <property type="evidence" value="ECO:0007669"/>
    <property type="project" value="UniProtKB-EC"/>
</dbReference>
<gene>
    <name evidence="13" type="ORF">ARMOST_09049</name>
</gene>
<dbReference type="EC" id="2.3.1.257" evidence="4"/>
<protein>
    <recommendedName>
        <fullName evidence="5">N-alpha-acetyltransferase 40</fullName>
        <ecNumber evidence="4">2.3.1.257</ecNumber>
    </recommendedName>
</protein>
<dbReference type="PANTHER" id="PTHR20531:SF1">
    <property type="entry name" value="N-ALPHA-ACETYLTRANSFERASE 40"/>
    <property type="match status" value="1"/>
</dbReference>
<dbReference type="AlphaFoldDB" id="A0A284RAC2"/>